<feature type="chain" id="PRO_5045862053" evidence="4">
    <location>
        <begin position="32"/>
        <end position="189"/>
    </location>
</feature>
<reference evidence="6" key="1">
    <citation type="journal article" date="2021" name="Nat. Commun.">
        <title>Genomic analyses provide insights into spinach domestication and the genetic basis of agronomic traits.</title>
        <authorList>
            <person name="Cai X."/>
            <person name="Sun X."/>
            <person name="Xu C."/>
            <person name="Sun H."/>
            <person name="Wang X."/>
            <person name="Ge C."/>
            <person name="Zhang Z."/>
            <person name="Wang Q."/>
            <person name="Fei Z."/>
            <person name="Jiao C."/>
            <person name="Wang Q."/>
        </authorList>
    </citation>
    <scope>NUCLEOTIDE SEQUENCE [LARGE SCALE GENOMIC DNA]</scope>
    <source>
        <strain evidence="6">cv. Varoflay</strain>
    </source>
</reference>
<evidence type="ECO:0000256" key="2">
    <source>
        <dbReference type="ARBA" id="ARBA00023157"/>
    </source>
</evidence>
<reference evidence="7" key="2">
    <citation type="submission" date="2025-08" db="UniProtKB">
        <authorList>
            <consortium name="RefSeq"/>
        </authorList>
    </citation>
    <scope>IDENTIFICATION</scope>
    <source>
        <tissue evidence="7">Leaf</tissue>
    </source>
</reference>
<dbReference type="AlphaFoldDB" id="A0A9R0IRB4"/>
<dbReference type="PANTHER" id="PTHR35357">
    <property type="entry name" value="OS02G0537100 PROTEIN"/>
    <property type="match status" value="1"/>
</dbReference>
<evidence type="ECO:0000256" key="4">
    <source>
        <dbReference type="SAM" id="SignalP"/>
    </source>
</evidence>
<feature type="domain" description="Pectinesterase inhibitor" evidence="5">
    <location>
        <begin position="33"/>
        <end position="184"/>
    </location>
</feature>
<comment type="similarity">
    <text evidence="3">Belongs to the PMEI family.</text>
</comment>
<evidence type="ECO:0000313" key="6">
    <source>
        <dbReference type="Proteomes" id="UP000813463"/>
    </source>
</evidence>
<dbReference type="Proteomes" id="UP000813463">
    <property type="component" value="Chromosome 2"/>
</dbReference>
<dbReference type="CDD" id="cd15795">
    <property type="entry name" value="PMEI-Pla_a_1_like"/>
    <property type="match status" value="1"/>
</dbReference>
<sequence length="189" mass="20599">MIIILSSIPTLLPLSLLLLLLLAATTTVTTAVESTNLINQTCMTSSISDPNINYNFCINAFQTAPSSLNANLTRLGLISINLVKHNVNSTTFLVQTLLENNKVDNCTKSGLEDCLQLYSNSMFTIREVARDYRARRLNGANVKLSSVMEASTTCEDGFKDVGVGSPLTKHNNDTFQLSAIALSIICMLY</sequence>
<accession>A0A9R0IRB4</accession>
<keyword evidence="6" id="KW-1185">Reference proteome</keyword>
<dbReference type="GeneID" id="110793064"/>
<dbReference type="SMART" id="SM00856">
    <property type="entry name" value="PMEI"/>
    <property type="match status" value="1"/>
</dbReference>
<feature type="signal peptide" evidence="4">
    <location>
        <begin position="1"/>
        <end position="31"/>
    </location>
</feature>
<gene>
    <name evidence="7" type="primary">LOC110793064</name>
</gene>
<dbReference type="InterPro" id="IPR035513">
    <property type="entry name" value="Invertase/methylesterase_inhib"/>
</dbReference>
<evidence type="ECO:0000259" key="5">
    <source>
        <dbReference type="SMART" id="SM00856"/>
    </source>
</evidence>
<organism evidence="6 7">
    <name type="scientific">Spinacia oleracea</name>
    <name type="common">Spinach</name>
    <dbReference type="NCBI Taxonomy" id="3562"/>
    <lineage>
        <taxon>Eukaryota</taxon>
        <taxon>Viridiplantae</taxon>
        <taxon>Streptophyta</taxon>
        <taxon>Embryophyta</taxon>
        <taxon>Tracheophyta</taxon>
        <taxon>Spermatophyta</taxon>
        <taxon>Magnoliopsida</taxon>
        <taxon>eudicotyledons</taxon>
        <taxon>Gunneridae</taxon>
        <taxon>Pentapetalae</taxon>
        <taxon>Caryophyllales</taxon>
        <taxon>Chenopodiaceae</taxon>
        <taxon>Chenopodioideae</taxon>
        <taxon>Anserineae</taxon>
        <taxon>Spinacia</taxon>
    </lineage>
</organism>
<proteinExistence type="inferred from homology"/>
<protein>
    <submittedName>
        <fullName evidence="7">Invertase inhibitor</fullName>
    </submittedName>
</protein>
<dbReference type="InterPro" id="IPR034088">
    <property type="entry name" value="Pla_a_1-like"/>
</dbReference>
<dbReference type="PANTHER" id="PTHR35357:SF17">
    <property type="entry name" value="PECTINESTERASE INHIBITOR 12"/>
    <property type="match status" value="1"/>
</dbReference>
<keyword evidence="2" id="KW-1015">Disulfide bond</keyword>
<dbReference type="KEGG" id="soe:110793064"/>
<name>A0A9R0IRB4_SPIOL</name>
<dbReference type="InterPro" id="IPR006501">
    <property type="entry name" value="Pectinesterase_inhib_dom"/>
</dbReference>
<dbReference type="SUPFAM" id="SSF101148">
    <property type="entry name" value="Plant invertase/pectin methylesterase inhibitor"/>
    <property type="match status" value="1"/>
</dbReference>
<evidence type="ECO:0000256" key="1">
    <source>
        <dbReference type="ARBA" id="ARBA00022729"/>
    </source>
</evidence>
<dbReference type="Gene3D" id="1.20.140.40">
    <property type="entry name" value="Invertase/pectin methylesterase inhibitor family protein"/>
    <property type="match status" value="1"/>
</dbReference>
<dbReference type="Pfam" id="PF04043">
    <property type="entry name" value="PMEI"/>
    <property type="match status" value="1"/>
</dbReference>
<dbReference type="NCBIfam" id="TIGR01614">
    <property type="entry name" value="PME_inhib"/>
    <property type="match status" value="1"/>
</dbReference>
<evidence type="ECO:0000313" key="7">
    <source>
        <dbReference type="RefSeq" id="XP_021853593.2"/>
    </source>
</evidence>
<evidence type="ECO:0000256" key="3">
    <source>
        <dbReference type="ARBA" id="ARBA00038471"/>
    </source>
</evidence>
<dbReference type="RefSeq" id="XP_021853593.2">
    <property type="nucleotide sequence ID" value="XM_021997901.2"/>
</dbReference>
<dbReference type="GO" id="GO:0004857">
    <property type="term" value="F:enzyme inhibitor activity"/>
    <property type="evidence" value="ECO:0007669"/>
    <property type="project" value="InterPro"/>
</dbReference>
<keyword evidence="1 4" id="KW-0732">Signal</keyword>